<evidence type="ECO:0000313" key="3">
    <source>
        <dbReference type="EMBL" id="CAD9151900.1"/>
    </source>
</evidence>
<feature type="coiled-coil region" evidence="1">
    <location>
        <begin position="107"/>
        <end position="188"/>
    </location>
</feature>
<keyword evidence="1" id="KW-0175">Coiled coil</keyword>
<gene>
    <name evidence="3" type="ORF">NDES1114_LOCUS33302</name>
</gene>
<evidence type="ECO:0000256" key="2">
    <source>
        <dbReference type="SAM" id="MobiDB-lite"/>
    </source>
</evidence>
<dbReference type="EMBL" id="HBGF01049760">
    <property type="protein sequence ID" value="CAD9151900.1"/>
    <property type="molecule type" value="Transcribed_RNA"/>
</dbReference>
<sequence length="338" mass="37966">MSRSLSRPSDDADLTTALSQVMTERVQSLAGLRGKIEELAALQQAETERFVSSMRSVFEKSRMSQSAASPAPSHDDEIYRALEKERAERMKAVEIATKFRREGAKVMSEMKQSLKALQDHQSSVEKENQQLRMQLRERSGGGGPAKAGELMALLEEQEKVIEQLQTRRRIAERKLSEVSKERDALRKIEPGVPESLVLEFRQTQSGITEMPNVRLRSLVAALLQRLHAEQAQRLHVEEQAAKIAAAQEEGLRRMEARIKDLESGTRPTEEVPSGGTETTPNLRVPKLTAVRRPHSEVNPPQIPSLESQLQAVSTEFQDSLQQWQQVVSQDAEFMPDSP</sequence>
<name>A0A7S1QYI9_NEODS</name>
<reference evidence="3" key="1">
    <citation type="submission" date="2021-01" db="EMBL/GenBank/DDBJ databases">
        <authorList>
            <person name="Corre E."/>
            <person name="Pelletier E."/>
            <person name="Niang G."/>
            <person name="Scheremetjew M."/>
            <person name="Finn R."/>
            <person name="Kale V."/>
            <person name="Holt S."/>
            <person name="Cochrane G."/>
            <person name="Meng A."/>
            <person name="Brown T."/>
            <person name="Cohen L."/>
        </authorList>
    </citation>
    <scope>NUCLEOTIDE SEQUENCE</scope>
    <source>
        <strain evidence="3">CCAP 1951/1</strain>
    </source>
</reference>
<dbReference type="AlphaFoldDB" id="A0A7S1QYI9"/>
<evidence type="ECO:0000256" key="1">
    <source>
        <dbReference type="SAM" id="Coils"/>
    </source>
</evidence>
<feature type="region of interest" description="Disordered" evidence="2">
    <location>
        <begin position="262"/>
        <end position="281"/>
    </location>
</feature>
<protein>
    <submittedName>
        <fullName evidence="3">Uncharacterized protein</fullName>
    </submittedName>
</protein>
<organism evidence="3">
    <name type="scientific">Neobodo designis</name>
    <name type="common">Flagellated protozoan</name>
    <name type="synonym">Bodo designis</name>
    <dbReference type="NCBI Taxonomy" id="312471"/>
    <lineage>
        <taxon>Eukaryota</taxon>
        <taxon>Discoba</taxon>
        <taxon>Euglenozoa</taxon>
        <taxon>Kinetoplastea</taxon>
        <taxon>Metakinetoplastina</taxon>
        <taxon>Neobodonida</taxon>
        <taxon>Neobodo</taxon>
    </lineage>
</organism>
<proteinExistence type="predicted"/>
<accession>A0A7S1QYI9</accession>